<reference evidence="2 3" key="1">
    <citation type="submission" date="2023-11" db="EMBL/GenBank/DDBJ databases">
        <title>Paucibacter sp. nov., isolated from fresh soil in Korea.</title>
        <authorList>
            <person name="Le N.T.T."/>
        </authorList>
    </citation>
    <scope>NUCLEOTIDE SEQUENCE [LARGE SCALE GENOMIC DNA]</scope>
    <source>
        <strain evidence="2 3">R3-3</strain>
    </source>
</reference>
<keyword evidence="1" id="KW-0472">Membrane</keyword>
<accession>A0ABU5DIL4</accession>
<gene>
    <name evidence="2" type="ORF">SNE35_16580</name>
</gene>
<proteinExistence type="predicted"/>
<keyword evidence="1" id="KW-0812">Transmembrane</keyword>
<feature type="transmembrane region" description="Helical" evidence="1">
    <location>
        <begin position="111"/>
        <end position="136"/>
    </location>
</feature>
<keyword evidence="3" id="KW-1185">Reference proteome</keyword>
<dbReference type="RefSeq" id="WP_320424034.1">
    <property type="nucleotide sequence ID" value="NZ_JAXCLA010000005.1"/>
</dbReference>
<evidence type="ECO:0000313" key="2">
    <source>
        <dbReference type="EMBL" id="MDY0746136.1"/>
    </source>
</evidence>
<keyword evidence="1" id="KW-1133">Transmembrane helix</keyword>
<comment type="caution">
    <text evidence="2">The sequence shown here is derived from an EMBL/GenBank/DDBJ whole genome shotgun (WGS) entry which is preliminary data.</text>
</comment>
<dbReference type="InterPro" id="IPR009781">
    <property type="entry name" value="DUF1345"/>
</dbReference>
<name>A0ABU5DIL4_9BURK</name>
<dbReference type="Proteomes" id="UP001285263">
    <property type="component" value="Unassembled WGS sequence"/>
</dbReference>
<feature type="transmembrane region" description="Helical" evidence="1">
    <location>
        <begin position="194"/>
        <end position="220"/>
    </location>
</feature>
<feature type="transmembrane region" description="Helical" evidence="1">
    <location>
        <begin position="38"/>
        <end position="57"/>
    </location>
</feature>
<organism evidence="2 3">
    <name type="scientific">Roseateles agri</name>
    <dbReference type="NCBI Taxonomy" id="3098619"/>
    <lineage>
        <taxon>Bacteria</taxon>
        <taxon>Pseudomonadati</taxon>
        <taxon>Pseudomonadota</taxon>
        <taxon>Betaproteobacteria</taxon>
        <taxon>Burkholderiales</taxon>
        <taxon>Sphaerotilaceae</taxon>
        <taxon>Roseateles</taxon>
    </lineage>
</organism>
<dbReference type="EMBL" id="JAXCLA010000005">
    <property type="protein sequence ID" value="MDY0746136.1"/>
    <property type="molecule type" value="Genomic_DNA"/>
</dbReference>
<dbReference type="Pfam" id="PF07077">
    <property type="entry name" value="DUF1345"/>
    <property type="match status" value="1"/>
</dbReference>
<feature type="transmembrane region" description="Helical" evidence="1">
    <location>
        <begin position="77"/>
        <end position="96"/>
    </location>
</feature>
<protein>
    <submittedName>
        <fullName evidence="2">DUF1345 domain-containing protein</fullName>
    </submittedName>
</protein>
<evidence type="ECO:0000256" key="1">
    <source>
        <dbReference type="SAM" id="Phobius"/>
    </source>
</evidence>
<sequence length="221" mass="23949">MSLLRSLRHRPRLICSIALALVLPWLLPDSVPAPTRALIGWDAGVWLYLALLLQMMFKENGSSHLQRTAQANADSMWAVLMVATLGATASLVAVALEQSQVKQGLGTLHGLPYLVLVISTVVGSWLLLPVEFALAYAGIYHQDSAKGTEPHGLEFPGQDDHPDYLDFMYFAITLAATSQTSDVAVSSRPMRRLVLIHAGLSFVFNTCVLALTINILAGLIS</sequence>
<evidence type="ECO:0000313" key="3">
    <source>
        <dbReference type="Proteomes" id="UP001285263"/>
    </source>
</evidence>